<dbReference type="FunFam" id="1.10.630.10:FF:000035">
    <property type="entry name" value="CYtochrome P450 family"/>
    <property type="match status" value="3"/>
</dbReference>
<keyword evidence="9" id="KW-0492">Microsome</keyword>
<keyword evidence="7 14" id="KW-0479">Metal-binding</keyword>
<dbReference type="PRINTS" id="PR00385">
    <property type="entry name" value="P450"/>
</dbReference>
<accession>A0A182YR15</accession>
<dbReference type="PRINTS" id="PR00465">
    <property type="entry name" value="EP450IV"/>
</dbReference>
<dbReference type="CDD" id="cd20628">
    <property type="entry name" value="CYP4"/>
    <property type="match status" value="3"/>
</dbReference>
<dbReference type="EnsemblMetazoa" id="ASTEI10901-RA">
    <property type="protein sequence ID" value="ASTEI10901-PA"/>
    <property type="gene ID" value="ASTEI10901"/>
</dbReference>
<evidence type="ECO:0000256" key="1">
    <source>
        <dbReference type="ARBA" id="ARBA00001971"/>
    </source>
</evidence>
<reference evidence="16" key="1">
    <citation type="journal article" date="2014" name="Genome Biol.">
        <title>Genome analysis of a major urban malaria vector mosquito, Anopheles stephensi.</title>
        <authorList>
            <person name="Jiang X."/>
            <person name="Peery A."/>
            <person name="Hall A.B."/>
            <person name="Sharma A."/>
            <person name="Chen X.G."/>
            <person name="Waterhouse R.M."/>
            <person name="Komissarov A."/>
            <person name="Riehle M.M."/>
            <person name="Shouche Y."/>
            <person name="Sharakhova M.V."/>
            <person name="Lawson D."/>
            <person name="Pakpour N."/>
            <person name="Arensburger P."/>
            <person name="Davidson V.L."/>
            <person name="Eiglmeier K."/>
            <person name="Emrich S."/>
            <person name="George P."/>
            <person name="Kennedy R.C."/>
            <person name="Mane S.P."/>
            <person name="Maslen G."/>
            <person name="Oringanje C."/>
            <person name="Qi Y."/>
            <person name="Settlage R."/>
            <person name="Tojo M."/>
            <person name="Tubio J.M."/>
            <person name="Unger M.F."/>
            <person name="Wang B."/>
            <person name="Vernick K.D."/>
            <person name="Ribeiro J.M."/>
            <person name="James A.A."/>
            <person name="Michel K."/>
            <person name="Riehle M.A."/>
            <person name="Luckhart S."/>
            <person name="Sharakhov I.V."/>
            <person name="Tu Z."/>
        </authorList>
    </citation>
    <scope>NUCLEOTIDE SEQUENCE [LARGE SCALE GENOMIC DNA]</scope>
    <source>
        <strain evidence="16">Indian</strain>
    </source>
</reference>
<dbReference type="GO" id="GO:0005506">
    <property type="term" value="F:iron ion binding"/>
    <property type="evidence" value="ECO:0007669"/>
    <property type="project" value="InterPro"/>
</dbReference>
<dbReference type="VEuPathDB" id="VectorBase:ASTE015871"/>
<keyword evidence="16" id="KW-1185">Reference proteome</keyword>
<proteinExistence type="inferred from homology"/>
<evidence type="ECO:0000256" key="12">
    <source>
        <dbReference type="ARBA" id="ARBA00023033"/>
    </source>
</evidence>
<evidence type="ECO:0000256" key="10">
    <source>
        <dbReference type="ARBA" id="ARBA00023002"/>
    </source>
</evidence>
<feature type="binding site" description="axial binding residue" evidence="14">
    <location>
        <position position="1470"/>
    </location>
    <ligand>
        <name>heme</name>
        <dbReference type="ChEBI" id="CHEBI:30413"/>
    </ligand>
    <ligandPart>
        <name>Fe</name>
        <dbReference type="ChEBI" id="CHEBI:18248"/>
    </ligandPart>
</feature>
<keyword evidence="8" id="KW-0256">Endoplasmic reticulum</keyword>
<dbReference type="InterPro" id="IPR002403">
    <property type="entry name" value="Cyt_P450_E_grp-IV"/>
</dbReference>
<reference evidence="15" key="2">
    <citation type="submission" date="2020-05" db="UniProtKB">
        <authorList>
            <consortium name="EnsemblMetazoa"/>
        </authorList>
    </citation>
    <scope>IDENTIFICATION</scope>
    <source>
        <strain evidence="15">Indian</strain>
    </source>
</reference>
<organism evidence="15 16">
    <name type="scientific">Anopheles stephensi</name>
    <name type="common">Indo-Pakistan malaria mosquito</name>
    <dbReference type="NCBI Taxonomy" id="30069"/>
    <lineage>
        <taxon>Eukaryota</taxon>
        <taxon>Metazoa</taxon>
        <taxon>Ecdysozoa</taxon>
        <taxon>Arthropoda</taxon>
        <taxon>Hexapoda</taxon>
        <taxon>Insecta</taxon>
        <taxon>Pterygota</taxon>
        <taxon>Neoptera</taxon>
        <taxon>Endopterygota</taxon>
        <taxon>Diptera</taxon>
        <taxon>Nematocera</taxon>
        <taxon>Culicoidea</taxon>
        <taxon>Culicidae</taxon>
        <taxon>Anophelinae</taxon>
        <taxon>Anopheles</taxon>
    </lineage>
</organism>
<evidence type="ECO:0000256" key="8">
    <source>
        <dbReference type="ARBA" id="ARBA00022824"/>
    </source>
</evidence>
<keyword evidence="6 14" id="KW-0349">Heme</keyword>
<dbReference type="Gene3D" id="1.10.630.10">
    <property type="entry name" value="Cytochrome P450"/>
    <property type="match status" value="3"/>
</dbReference>
<evidence type="ECO:0000256" key="7">
    <source>
        <dbReference type="ARBA" id="ARBA00022723"/>
    </source>
</evidence>
<comment type="subcellular location">
    <subcellularLocation>
        <location evidence="4">Endoplasmic reticulum membrane</location>
        <topology evidence="4">Peripheral membrane protein</topology>
    </subcellularLocation>
    <subcellularLocation>
        <location evidence="3">Microsome membrane</location>
        <topology evidence="3">Peripheral membrane protein</topology>
    </subcellularLocation>
</comment>
<dbReference type="OMA" id="EECYQEI"/>
<dbReference type="InterPro" id="IPR001128">
    <property type="entry name" value="Cyt_P450"/>
</dbReference>
<dbReference type="InterPro" id="IPR036396">
    <property type="entry name" value="Cyt_P450_sf"/>
</dbReference>
<dbReference type="InterPro" id="IPR050196">
    <property type="entry name" value="Cytochrome_P450_Monoox"/>
</dbReference>
<dbReference type="Pfam" id="PF00067">
    <property type="entry name" value="p450"/>
    <property type="match status" value="3"/>
</dbReference>
<evidence type="ECO:0000256" key="9">
    <source>
        <dbReference type="ARBA" id="ARBA00022848"/>
    </source>
</evidence>
<evidence type="ECO:0000256" key="6">
    <source>
        <dbReference type="ARBA" id="ARBA00022617"/>
    </source>
</evidence>
<dbReference type="STRING" id="30069.A0A182YR15"/>
<evidence type="ECO:0000256" key="13">
    <source>
        <dbReference type="ARBA" id="ARBA00023136"/>
    </source>
</evidence>
<sequence>MLLPVLAFILGSCLAVLLVRDYQSKQTDGFRAAKRYPGGRIVPVLGNVLELLFKNPVQTFAYARANAARYGGSYRQWIDGRVILNVTRIKEAEKILASTQHTRKSILYKFLHPLMGDGLLCSRGAKWQQRRRILTPAFHFHILPKFLTIFQEESDKLVQQLERFADGTQHIVLQSVVTSFALHTICETAMGVKLDAYDEADQYKAKVYEVGEMLVHRTMSPWLYSDRVYRLLGYDGPLTNSLKPIHRFTRSIIHQRRQNFQAQPTLDPDSEDNMYFGSKQRYAMLDTLLAAEAKQQIDEEGIREEVDTFMFEGHDTTAAAIMFTLVLLAIEQDVQDRCYAELADLLNHSKEAPTTAAGSVRLSVQDYQQLPYLDRVIKESLRLYPPVAFISRTTTGELVVDGTSFPHNTITHVHIYDLHRDPAQFPDPERFDPDRFLPEVAEKRNPYAYVPFSAGPRNCIGQKFALLEIKTVLVALLHRFRLLPVTRPIVSSQVPPSTLLLLPGLLLLSLFIAWIVWDVIDRRGATYVSFRQFPGPAAWPLIGTSYNTHGLDAATTFDAFRRWTQQYGGSYRLWLNSYLFSLNITRCREAEPFLSGGRNTDKSVLYNFLHPFIGIGLLNSAGAKWLQRRRILTPTFHFHILTGFHRTFCEESEKLAVKIDSQRLLEPAVEIDLQSAMSQLTLNTICETSMGVKLDSLDGAREYREGIYRVGTMMLNRAIRPWLYVDCIYWLLGYARQLQRLLKPLHHFTNRIIAQRRELFEAGKLNDLSTRTDGEHDVLYGPGPGGSRKRYAMLDTLLAAETQGLIDADGIREEVETFTFEGHDTTASALTFILLTLSWEPAVQDRLYQEVRQLHTDKGTAAPDEHLAPNDLASLKYFDRVIKECLRLWPPVTFISRTVTEKIVLPDGRTIPQGCIANLHIFDLHRDPAQFPDPERFDPDRFLPDRVAARNPFAYVPFSAGQRNCIGQKYALLEVKTVVAYLVLRYRILPVTRREEIRFIADLVLRASSPLKHSPLEMDILTVVLLFAVLLLVAFELRVQLSAAYRAGKKFPGPKALPILGNAHNLLFNDQQRTFQLPRRWAATYGDTYRILVRGLLNLNAIRAKDVEPLLSSPKLIDKGLIYSLTHSFLGIGLLNSTGTKWQHRRRILTPAFHFNILPSFLLTFQEECRRLVDQLGQYADKGTPVALQPVATKFTLNTICETAMGIKLDSMTLANEYRGKIEAIGTMLLQRLMNPWLFEDFNYKLTGLQAKLGKLLQPVHAFTRSIIQQRRELFHQNVRNIGDFSEENIYTNLKQRYAMLDTLLAAEAKEQIDEEGIREEVDTFMFEGHDTTSAAIIFTLLLLAHSPEVQQRLYDELQLVAQSRSDADGAEFTQRDYSELRYMDMVLKESLRLYPPVPFISRNISEDTLFGDRPVPKDTLFNVHIFDLHRDPTVFPDPERFDPDRFLPENVAERSPYAYVPFSAGPRNCIGQRFAILELKTVLGAILTNFRVLPVTERAELVFVADIILRTKDPIMVKFERRHR</sequence>
<dbReference type="InterPro" id="IPR017972">
    <property type="entry name" value="Cyt_P450_CS"/>
</dbReference>
<evidence type="ECO:0000256" key="3">
    <source>
        <dbReference type="ARBA" id="ARBA00004174"/>
    </source>
</evidence>
<dbReference type="VEuPathDB" id="VectorBase:ASTEI20_037831"/>
<evidence type="ECO:0000256" key="2">
    <source>
        <dbReference type="ARBA" id="ARBA00003690"/>
    </source>
</evidence>
<keyword evidence="12" id="KW-0503">Monooxygenase</keyword>
<comment type="cofactor">
    <cofactor evidence="1 14">
        <name>heme</name>
        <dbReference type="ChEBI" id="CHEBI:30413"/>
    </cofactor>
</comment>
<keyword evidence="11 14" id="KW-0408">Iron</keyword>
<evidence type="ECO:0000256" key="5">
    <source>
        <dbReference type="ARBA" id="ARBA00010617"/>
    </source>
</evidence>
<dbReference type="GO" id="GO:0005789">
    <property type="term" value="C:endoplasmic reticulum membrane"/>
    <property type="evidence" value="ECO:0007669"/>
    <property type="project" value="UniProtKB-SubCell"/>
</dbReference>
<evidence type="ECO:0000256" key="11">
    <source>
        <dbReference type="ARBA" id="ARBA00023004"/>
    </source>
</evidence>
<dbReference type="SUPFAM" id="SSF48264">
    <property type="entry name" value="Cytochrome P450"/>
    <property type="match status" value="3"/>
</dbReference>
<evidence type="ECO:0000313" key="16">
    <source>
        <dbReference type="Proteomes" id="UP000076408"/>
    </source>
</evidence>
<comment type="function">
    <text evidence="2">May be involved in the metabolism of insect hormones and in the breakdown of synthetic insecticides.</text>
</comment>
<dbReference type="VEuPathDB" id="VectorBase:ASTEI10901"/>
<evidence type="ECO:0000256" key="4">
    <source>
        <dbReference type="ARBA" id="ARBA00004406"/>
    </source>
</evidence>
<dbReference type="GO" id="GO:0004497">
    <property type="term" value="F:monooxygenase activity"/>
    <property type="evidence" value="ECO:0007669"/>
    <property type="project" value="UniProtKB-KW"/>
</dbReference>
<name>A0A182YR15_ANOST</name>
<dbReference type="GO" id="GO:0016705">
    <property type="term" value="F:oxidoreductase activity, acting on paired donors, with incorporation or reduction of molecular oxygen"/>
    <property type="evidence" value="ECO:0007669"/>
    <property type="project" value="InterPro"/>
</dbReference>
<dbReference type="VEuPathDB" id="VectorBase:ASTEI20_042832"/>
<dbReference type="VEuPathDB" id="VectorBase:ASTE015870"/>
<keyword evidence="13" id="KW-0472">Membrane</keyword>
<dbReference type="GO" id="GO:0020037">
    <property type="term" value="F:heme binding"/>
    <property type="evidence" value="ECO:0007669"/>
    <property type="project" value="InterPro"/>
</dbReference>
<keyword evidence="10" id="KW-0560">Oxidoreductase</keyword>
<dbReference type="VEuPathDB" id="VectorBase:ASTEI20_038043"/>
<protein>
    <submittedName>
        <fullName evidence="15">Uncharacterized protein</fullName>
    </submittedName>
</protein>
<evidence type="ECO:0000256" key="14">
    <source>
        <dbReference type="PIRSR" id="PIRSR602403-1"/>
    </source>
</evidence>
<dbReference type="PANTHER" id="PTHR24291:SF105">
    <property type="entry name" value="CYTOCHROME P450 4P1-RELATED"/>
    <property type="match status" value="1"/>
</dbReference>
<dbReference type="PROSITE" id="PS00086">
    <property type="entry name" value="CYTOCHROME_P450"/>
    <property type="match status" value="3"/>
</dbReference>
<dbReference type="PANTHER" id="PTHR24291">
    <property type="entry name" value="CYTOCHROME P450 FAMILY 4"/>
    <property type="match status" value="1"/>
</dbReference>
<comment type="similarity">
    <text evidence="5">Belongs to the cytochrome P450 family.</text>
</comment>
<dbReference type="Proteomes" id="UP000076408">
    <property type="component" value="Unassembled WGS sequence"/>
</dbReference>
<evidence type="ECO:0000313" key="15">
    <source>
        <dbReference type="EnsemblMetazoa" id="ASTEI10901-PA"/>
    </source>
</evidence>